<dbReference type="Proteomes" id="UP000199686">
    <property type="component" value="Unassembled WGS sequence"/>
</dbReference>
<keyword evidence="1" id="KW-0472">Membrane</keyword>
<proteinExistence type="predicted"/>
<keyword evidence="4" id="KW-1185">Reference proteome</keyword>
<evidence type="ECO:0000256" key="1">
    <source>
        <dbReference type="SAM" id="Phobius"/>
    </source>
</evidence>
<feature type="transmembrane region" description="Helical" evidence="1">
    <location>
        <begin position="189"/>
        <end position="207"/>
    </location>
</feature>
<feature type="transmembrane region" description="Helical" evidence="1">
    <location>
        <begin position="7"/>
        <end position="24"/>
    </location>
</feature>
<keyword evidence="1" id="KW-0812">Transmembrane</keyword>
<evidence type="ECO:0000313" key="4">
    <source>
        <dbReference type="Proteomes" id="UP000195947"/>
    </source>
</evidence>
<feature type="transmembrane region" description="Helical" evidence="1">
    <location>
        <begin position="165"/>
        <end position="182"/>
    </location>
</feature>
<dbReference type="RefSeq" id="WP_086990736.1">
    <property type="nucleotide sequence ID" value="NZ_FJMZ01000054.1"/>
</dbReference>
<organism evidence="3 5">
    <name type="scientific">Trichococcus flocculiformis</name>
    <dbReference type="NCBI Taxonomy" id="82803"/>
    <lineage>
        <taxon>Bacteria</taxon>
        <taxon>Bacillati</taxon>
        <taxon>Bacillota</taxon>
        <taxon>Bacilli</taxon>
        <taxon>Lactobacillales</taxon>
        <taxon>Carnobacteriaceae</taxon>
        <taxon>Trichococcus</taxon>
    </lineage>
</organism>
<dbReference type="Proteomes" id="UP000195947">
    <property type="component" value="Unassembled WGS sequence"/>
</dbReference>
<feature type="transmembrane region" description="Helical" evidence="1">
    <location>
        <begin position="60"/>
        <end position="78"/>
    </location>
</feature>
<name>A0AB38BLL1_9LACT</name>
<keyword evidence="1" id="KW-1133">Transmembrane helix</keyword>
<feature type="transmembrane region" description="Helical" evidence="1">
    <location>
        <begin position="122"/>
        <end position="142"/>
    </location>
</feature>
<dbReference type="AlphaFoldDB" id="A0AB38BLL1"/>
<reference evidence="2 4" key="1">
    <citation type="submission" date="2016-02" db="EMBL/GenBank/DDBJ databases">
        <authorList>
            <person name="Strepis N."/>
        </authorList>
    </citation>
    <scope>NUCLEOTIDE SEQUENCE [LARGE SCALE GENOMIC DNA]</scope>
    <source>
        <strain evidence="2">Trichococcus flocculiformis</strain>
    </source>
</reference>
<protein>
    <submittedName>
        <fullName evidence="3">Uncharacterized protein</fullName>
    </submittedName>
</protein>
<feature type="transmembrane region" description="Helical" evidence="1">
    <location>
        <begin position="324"/>
        <end position="343"/>
    </location>
</feature>
<gene>
    <name evidence="3" type="ORF">SAMN04488507_10724</name>
    <name evidence="2" type="ORF">TFLO_2866</name>
</gene>
<dbReference type="EMBL" id="FOQC01000072">
    <property type="protein sequence ID" value="SFI19860.1"/>
    <property type="molecule type" value="Genomic_DNA"/>
</dbReference>
<evidence type="ECO:0000313" key="2">
    <source>
        <dbReference type="EMBL" id="CZR03844.1"/>
    </source>
</evidence>
<sequence>MKVRMNWFTATFVIYTIYCFTTVFRWLPAIAIQMPIIMLCYFMLVLSVKSHFGNEQTIKFFIVSFLIIVFNFIFIYLQSYPSSLSLVNKIGANFTLFVTTFPVLLIYSGGFENVDKKRLRNIVFFIVLITAITTIIGTYNYISPSRLLATNNNPELTNVYKQQNIGGYGFIYSIVLLCPLILKKLINHFSFFLLVFILICSFCVIRSEYTTAILLLIAGIAISLSIQRNAIIGITSIIIVGALALKLEDILNWGIVYFSESYTVSSRLSMILGYIKYDVSAGNLLERKDLYNFSFNSFLRNPIFGGLFRLYEVNIGGHSEILDYIGHSGLFGLIVLFIALNEIRKIHSFRLVKKDTFFIAMIIIAIFLAVINTFSAPELLYTILIMPVLLDDNETNNDHNSSRYTS</sequence>
<accession>A0AB38BLL1</accession>
<feature type="transmembrane region" description="Helical" evidence="1">
    <location>
        <begin position="355"/>
        <end position="374"/>
    </location>
</feature>
<feature type="transmembrane region" description="Helical" evidence="1">
    <location>
        <begin position="30"/>
        <end position="48"/>
    </location>
</feature>
<reference evidence="3 5" key="2">
    <citation type="submission" date="2016-10" db="EMBL/GenBank/DDBJ databases">
        <authorList>
            <person name="Varghese N."/>
            <person name="Submissions S."/>
        </authorList>
    </citation>
    <scope>NUCLEOTIDE SEQUENCE [LARGE SCALE GENOMIC DNA]</scope>
    <source>
        <strain evidence="3 5">DSM 2094</strain>
    </source>
</reference>
<dbReference type="EMBL" id="FJMZ01000054">
    <property type="protein sequence ID" value="CZR03844.1"/>
    <property type="molecule type" value="Genomic_DNA"/>
</dbReference>
<evidence type="ECO:0000313" key="5">
    <source>
        <dbReference type="Proteomes" id="UP000199686"/>
    </source>
</evidence>
<evidence type="ECO:0000313" key="3">
    <source>
        <dbReference type="EMBL" id="SFI19860.1"/>
    </source>
</evidence>
<comment type="caution">
    <text evidence="3">The sequence shown here is derived from an EMBL/GenBank/DDBJ whole genome shotgun (WGS) entry which is preliminary data.</text>
</comment>
<feature type="transmembrane region" description="Helical" evidence="1">
    <location>
        <begin position="213"/>
        <end position="243"/>
    </location>
</feature>
<feature type="transmembrane region" description="Helical" evidence="1">
    <location>
        <begin position="90"/>
        <end position="110"/>
    </location>
</feature>